<reference evidence="8 9" key="1">
    <citation type="journal article" date="2015" name="Genome Biol. Evol.">
        <title>Comparative Genomics of a Bacterivorous Green Alga Reveals Evolutionary Causalities and Consequences of Phago-Mixotrophic Mode of Nutrition.</title>
        <authorList>
            <person name="Burns J.A."/>
            <person name="Paasch A."/>
            <person name="Narechania A."/>
            <person name="Kim E."/>
        </authorList>
    </citation>
    <scope>NUCLEOTIDE SEQUENCE [LARGE SCALE GENOMIC DNA]</scope>
    <source>
        <strain evidence="8 9">PLY_AMNH</strain>
    </source>
</reference>
<evidence type="ECO:0000259" key="6">
    <source>
        <dbReference type="Pfam" id="PF00150"/>
    </source>
</evidence>
<keyword evidence="3 4" id="KW-0326">Glycosidase</keyword>
<keyword evidence="9" id="KW-1185">Reference proteome</keyword>
<dbReference type="GO" id="GO:1901136">
    <property type="term" value="P:carbohydrate derivative catabolic process"/>
    <property type="evidence" value="ECO:0007669"/>
    <property type="project" value="UniProtKB-ARBA"/>
</dbReference>
<dbReference type="GO" id="GO:0016042">
    <property type="term" value="P:lipid catabolic process"/>
    <property type="evidence" value="ECO:0007669"/>
    <property type="project" value="UniProtKB-ARBA"/>
</dbReference>
<dbReference type="AlphaFoldDB" id="A0AAE0BMF3"/>
<dbReference type="PANTHER" id="PTHR31308">
    <property type="match status" value="1"/>
</dbReference>
<feature type="chain" id="PRO_5042169750" description="Endoglycoceramidase" evidence="5">
    <location>
        <begin position="36"/>
        <end position="513"/>
    </location>
</feature>
<comment type="similarity">
    <text evidence="1 4">Belongs to the glycosyl hydrolase 5 (cellulase A) family.</text>
</comment>
<dbReference type="InterPro" id="IPR001547">
    <property type="entry name" value="Glyco_hydro_5"/>
</dbReference>
<dbReference type="Proteomes" id="UP001190700">
    <property type="component" value="Unassembled WGS sequence"/>
</dbReference>
<dbReference type="GO" id="GO:0000272">
    <property type="term" value="P:polysaccharide catabolic process"/>
    <property type="evidence" value="ECO:0007669"/>
    <property type="project" value="InterPro"/>
</dbReference>
<dbReference type="EMBL" id="LGRX02034159">
    <property type="protein sequence ID" value="KAK3238638.1"/>
    <property type="molecule type" value="Genomic_DNA"/>
</dbReference>
<dbReference type="Pfam" id="PF18564">
    <property type="entry name" value="Glyco_hydro_5_C"/>
    <property type="match status" value="1"/>
</dbReference>
<dbReference type="InterPro" id="IPR052066">
    <property type="entry name" value="Glycosphingolipid_Hydrolases"/>
</dbReference>
<dbReference type="Gene3D" id="2.60.40.1180">
    <property type="entry name" value="Golgi alpha-mannosidase II"/>
    <property type="match status" value="1"/>
</dbReference>
<comment type="caution">
    <text evidence="8">The sequence shown here is derived from an EMBL/GenBank/DDBJ whole genome shotgun (WGS) entry which is preliminary data.</text>
</comment>
<evidence type="ECO:0000313" key="9">
    <source>
        <dbReference type="Proteomes" id="UP001190700"/>
    </source>
</evidence>
<keyword evidence="2 4" id="KW-0378">Hydrolase</keyword>
<organism evidence="8 9">
    <name type="scientific">Cymbomonas tetramitiformis</name>
    <dbReference type="NCBI Taxonomy" id="36881"/>
    <lineage>
        <taxon>Eukaryota</taxon>
        <taxon>Viridiplantae</taxon>
        <taxon>Chlorophyta</taxon>
        <taxon>Pyramimonadophyceae</taxon>
        <taxon>Pyramimonadales</taxon>
        <taxon>Pyramimonadaceae</taxon>
        <taxon>Cymbomonas</taxon>
    </lineage>
</organism>
<feature type="signal peptide" evidence="5">
    <location>
        <begin position="1"/>
        <end position="35"/>
    </location>
</feature>
<dbReference type="InterPro" id="IPR013780">
    <property type="entry name" value="Glyco_hydro_b"/>
</dbReference>
<dbReference type="InterPro" id="IPR018087">
    <property type="entry name" value="Glyco_hydro_5_CS"/>
</dbReference>
<dbReference type="InterPro" id="IPR041036">
    <property type="entry name" value="GH5_C"/>
</dbReference>
<keyword evidence="5" id="KW-0732">Signal</keyword>
<evidence type="ECO:0000256" key="1">
    <source>
        <dbReference type="ARBA" id="ARBA00005641"/>
    </source>
</evidence>
<evidence type="ECO:0000313" key="8">
    <source>
        <dbReference type="EMBL" id="KAK3238638.1"/>
    </source>
</evidence>
<dbReference type="Pfam" id="PF00150">
    <property type="entry name" value="Cellulase"/>
    <property type="match status" value="1"/>
</dbReference>
<protein>
    <recommendedName>
        <fullName evidence="10">Endoglycoceramidase</fullName>
    </recommendedName>
</protein>
<sequence>MNGAITDKNASRHLLPRRSLVCLSVLLFAAGRAASVDPRSLDLDYISTRKDSPHFYDVHGRVRIFHGGNRVEKTFPWYFVDMVDSDDEMDRMADMGLNVVRLGWMWSGFNGAGPGQFNMTYAQQVGKIVQKLAKRGIYTLLDMHQDVLSSKFCLYDGAPLWVVNKSVSAHAFPWPLKGDCGSRSWGTNEISEAAGSAYQDLYDNRGGMLDDWINFWEKSASVWKNTSSIIGYELINEPFAGNWFKDPLLLLPGVAGEKNLMRSYDAAAAGIRKHDDRRIIFYEPVTWGMIFDGKIAGSGLDHSPGGDEYANRSAFSYHYYCSTFVPGQDHEPKRRRVICDDAVGPLVFEAVKKHQQRAGGASLMTEFGACSDRAIEECAATLSLADKHLQSWTDYGNSQGAKWTPDANWTETFSRTYARAIAGYPLNMTYDPISKDFTFCFTPDAAIQMPTEIYYNPTMYAASGIAVHTTANLKHAFAIGMSGNNDTLLITPVAASSGPTATSDVGCVEMKRR</sequence>
<evidence type="ECO:0000256" key="4">
    <source>
        <dbReference type="RuleBase" id="RU361153"/>
    </source>
</evidence>
<dbReference type="PROSITE" id="PS00659">
    <property type="entry name" value="GLYCOSYL_HYDROL_F5"/>
    <property type="match status" value="1"/>
</dbReference>
<evidence type="ECO:0008006" key="10">
    <source>
        <dbReference type="Google" id="ProtNLM"/>
    </source>
</evidence>
<dbReference type="PANTHER" id="PTHR31308:SF3">
    <property type="entry name" value="ENDOGLYCOCERAMIDASE"/>
    <property type="match status" value="1"/>
</dbReference>
<dbReference type="GO" id="GO:0004553">
    <property type="term" value="F:hydrolase activity, hydrolyzing O-glycosyl compounds"/>
    <property type="evidence" value="ECO:0007669"/>
    <property type="project" value="InterPro"/>
</dbReference>
<name>A0AAE0BMF3_9CHLO</name>
<accession>A0AAE0BMF3</accession>
<feature type="domain" description="Glycoside hydrolase family 5 C-terminal" evidence="7">
    <location>
        <begin position="415"/>
        <end position="496"/>
    </location>
</feature>
<evidence type="ECO:0000256" key="5">
    <source>
        <dbReference type="SAM" id="SignalP"/>
    </source>
</evidence>
<evidence type="ECO:0000256" key="3">
    <source>
        <dbReference type="ARBA" id="ARBA00023295"/>
    </source>
</evidence>
<evidence type="ECO:0000256" key="2">
    <source>
        <dbReference type="ARBA" id="ARBA00022801"/>
    </source>
</evidence>
<dbReference type="SUPFAM" id="SSF51445">
    <property type="entry name" value="(Trans)glycosidases"/>
    <property type="match status" value="1"/>
</dbReference>
<dbReference type="Gene3D" id="3.20.20.80">
    <property type="entry name" value="Glycosidases"/>
    <property type="match status" value="1"/>
</dbReference>
<gene>
    <name evidence="8" type="ORF">CYMTET_51364</name>
</gene>
<proteinExistence type="inferred from homology"/>
<feature type="domain" description="Glycoside hydrolase family 5" evidence="6">
    <location>
        <begin position="82"/>
        <end position="404"/>
    </location>
</feature>
<dbReference type="InterPro" id="IPR017853">
    <property type="entry name" value="GH"/>
</dbReference>
<evidence type="ECO:0000259" key="7">
    <source>
        <dbReference type="Pfam" id="PF18564"/>
    </source>
</evidence>